<feature type="transmembrane region" description="Helical" evidence="2">
    <location>
        <begin position="79"/>
        <end position="97"/>
    </location>
</feature>
<evidence type="ECO:0000313" key="5">
    <source>
        <dbReference type="Proteomes" id="UP001206128"/>
    </source>
</evidence>
<dbReference type="EMBL" id="JAMTCK010000006">
    <property type="protein sequence ID" value="MCP2166118.1"/>
    <property type="molecule type" value="Genomic_DNA"/>
</dbReference>
<accession>A0AAE3KL40</accession>
<comment type="caution">
    <text evidence="4">The sequence shown here is derived from an EMBL/GenBank/DDBJ whole genome shotgun (WGS) entry which is preliminary data.</text>
</comment>
<evidence type="ECO:0000256" key="1">
    <source>
        <dbReference type="SAM" id="MobiDB-lite"/>
    </source>
</evidence>
<feature type="transmembrane region" description="Helical" evidence="2">
    <location>
        <begin position="168"/>
        <end position="186"/>
    </location>
</feature>
<sequence>MSTNTSGTSGTTPTDPGTEPGTGVSADTPAAAGGGPPRWLRGRSELGVCVLLFGLGLLVLFDAITIHTDFAQRGPVGPQAVPVLVGGLLLVVSLLLARDVLRGGHGEIEGGEDIDLSEPSDWRTVLLLAGAFLANAALIGVVGFPLSGAILFWGAAYALGSRNYVRDPLVAAGLSILTFLVFNNLLGVSLPGGPLMGVL</sequence>
<proteinExistence type="predicted"/>
<reference evidence="4" key="1">
    <citation type="submission" date="2022-06" db="EMBL/GenBank/DDBJ databases">
        <title>Genomic Encyclopedia of Archaeal and Bacterial Type Strains, Phase II (KMG-II): from individual species to whole genera.</title>
        <authorList>
            <person name="Goeker M."/>
        </authorList>
    </citation>
    <scope>NUCLEOTIDE SEQUENCE</scope>
    <source>
        <strain evidence="4">DSM 43935</strain>
    </source>
</reference>
<gene>
    <name evidence="4" type="ORF">LX83_002977</name>
</gene>
<feature type="transmembrane region" description="Helical" evidence="2">
    <location>
        <begin position="46"/>
        <end position="67"/>
    </location>
</feature>
<dbReference type="RefSeq" id="WP_253771662.1">
    <property type="nucleotide sequence ID" value="NZ_JAMTCK010000006.1"/>
</dbReference>
<dbReference type="Proteomes" id="UP001206128">
    <property type="component" value="Unassembled WGS sequence"/>
</dbReference>
<dbReference type="AlphaFoldDB" id="A0AAE3KL40"/>
<keyword evidence="2" id="KW-1133">Transmembrane helix</keyword>
<evidence type="ECO:0000259" key="3">
    <source>
        <dbReference type="Pfam" id="PF07331"/>
    </source>
</evidence>
<feature type="transmembrane region" description="Helical" evidence="2">
    <location>
        <begin position="125"/>
        <end position="156"/>
    </location>
</feature>
<dbReference type="Pfam" id="PF07331">
    <property type="entry name" value="TctB"/>
    <property type="match status" value="1"/>
</dbReference>
<evidence type="ECO:0000256" key="2">
    <source>
        <dbReference type="SAM" id="Phobius"/>
    </source>
</evidence>
<dbReference type="InterPro" id="IPR009936">
    <property type="entry name" value="DUF1468"/>
</dbReference>
<keyword evidence="2" id="KW-0472">Membrane</keyword>
<protein>
    <submittedName>
        <fullName evidence="4">Tricarboxylic transport membrane protein</fullName>
    </submittedName>
</protein>
<feature type="region of interest" description="Disordered" evidence="1">
    <location>
        <begin position="1"/>
        <end position="37"/>
    </location>
</feature>
<name>A0AAE3KL40_9PSEU</name>
<keyword evidence="2" id="KW-0812">Transmembrane</keyword>
<organism evidence="4 5">
    <name type="scientific">Goodfellowiella coeruleoviolacea</name>
    <dbReference type="NCBI Taxonomy" id="334858"/>
    <lineage>
        <taxon>Bacteria</taxon>
        <taxon>Bacillati</taxon>
        <taxon>Actinomycetota</taxon>
        <taxon>Actinomycetes</taxon>
        <taxon>Pseudonocardiales</taxon>
        <taxon>Pseudonocardiaceae</taxon>
        <taxon>Goodfellowiella</taxon>
    </lineage>
</organism>
<evidence type="ECO:0000313" key="4">
    <source>
        <dbReference type="EMBL" id="MCP2166118.1"/>
    </source>
</evidence>
<feature type="compositionally biased region" description="Low complexity" evidence="1">
    <location>
        <begin position="1"/>
        <end position="23"/>
    </location>
</feature>
<keyword evidence="5" id="KW-1185">Reference proteome</keyword>
<feature type="domain" description="DUF1468" evidence="3">
    <location>
        <begin position="48"/>
        <end position="191"/>
    </location>
</feature>